<organism evidence="2 3">
    <name type="scientific">Clostridium paridis</name>
    <dbReference type="NCBI Taxonomy" id="2803863"/>
    <lineage>
        <taxon>Bacteria</taxon>
        <taxon>Bacillati</taxon>
        <taxon>Bacillota</taxon>
        <taxon>Clostridia</taxon>
        <taxon>Eubacteriales</taxon>
        <taxon>Clostridiaceae</taxon>
        <taxon>Clostridium</taxon>
    </lineage>
</organism>
<accession>A0A937K325</accession>
<keyword evidence="3" id="KW-1185">Reference proteome</keyword>
<reference evidence="2" key="1">
    <citation type="submission" date="2021-01" db="EMBL/GenBank/DDBJ databases">
        <title>Genome public.</title>
        <authorList>
            <person name="Liu C."/>
            <person name="Sun Q."/>
        </authorList>
    </citation>
    <scope>NUCLEOTIDE SEQUENCE</scope>
    <source>
        <strain evidence="2">YIM B02565</strain>
    </source>
</reference>
<evidence type="ECO:0000313" key="3">
    <source>
        <dbReference type="Proteomes" id="UP000623681"/>
    </source>
</evidence>
<dbReference type="CDD" id="cd16896">
    <property type="entry name" value="LT_Slt70-like"/>
    <property type="match status" value="1"/>
</dbReference>
<sequence>MKVKRVFIVVLTLIAIVLISREIIYNTLYPLKYKDYILKYSKENGLDPYLVMSVINTESKFNKDVASKKQAIGLMQLTEPTAEWIAKSMNDINFKSEDLFDPEKNIQMGCWYLKNLQEEFGTTELVLAAYNAGRGNVSKWLNNSDISKDGKNLHNIPYGETDKYIKKVKVNYNIYKLLYKT</sequence>
<dbReference type="InterPro" id="IPR023346">
    <property type="entry name" value="Lysozyme-like_dom_sf"/>
</dbReference>
<evidence type="ECO:0000259" key="1">
    <source>
        <dbReference type="Pfam" id="PF01464"/>
    </source>
</evidence>
<dbReference type="AlphaFoldDB" id="A0A937K325"/>
<name>A0A937K325_9CLOT</name>
<proteinExistence type="predicted"/>
<dbReference type="Pfam" id="PF01464">
    <property type="entry name" value="SLT"/>
    <property type="match status" value="1"/>
</dbReference>
<dbReference type="EMBL" id="JAESWA010000004">
    <property type="protein sequence ID" value="MBL4930314.1"/>
    <property type="molecule type" value="Genomic_DNA"/>
</dbReference>
<dbReference type="InterPro" id="IPR008258">
    <property type="entry name" value="Transglycosylase_SLT_dom_1"/>
</dbReference>
<evidence type="ECO:0000313" key="2">
    <source>
        <dbReference type="EMBL" id="MBL4930314.1"/>
    </source>
</evidence>
<dbReference type="RefSeq" id="WP_202765699.1">
    <property type="nucleotide sequence ID" value="NZ_JAESWA010000004.1"/>
</dbReference>
<dbReference type="PANTHER" id="PTHR37423">
    <property type="entry name" value="SOLUBLE LYTIC MUREIN TRANSGLYCOSYLASE-RELATED"/>
    <property type="match status" value="1"/>
</dbReference>
<comment type="caution">
    <text evidence="2">The sequence shown here is derived from an EMBL/GenBank/DDBJ whole genome shotgun (WGS) entry which is preliminary data.</text>
</comment>
<gene>
    <name evidence="2" type="ORF">JK634_00620</name>
</gene>
<feature type="domain" description="Transglycosylase SLT" evidence="1">
    <location>
        <begin position="36"/>
        <end position="148"/>
    </location>
</feature>
<dbReference type="PANTHER" id="PTHR37423:SF2">
    <property type="entry name" value="MEMBRANE-BOUND LYTIC MUREIN TRANSGLYCOSYLASE C"/>
    <property type="match status" value="1"/>
</dbReference>
<dbReference type="Gene3D" id="1.10.530.10">
    <property type="match status" value="1"/>
</dbReference>
<protein>
    <submittedName>
        <fullName evidence="2">Lytic transglycosylase domain-containing protein</fullName>
    </submittedName>
</protein>
<dbReference type="SUPFAM" id="SSF53955">
    <property type="entry name" value="Lysozyme-like"/>
    <property type="match status" value="1"/>
</dbReference>
<dbReference type="Proteomes" id="UP000623681">
    <property type="component" value="Unassembled WGS sequence"/>
</dbReference>